<dbReference type="GO" id="GO:0046872">
    <property type="term" value="F:metal ion binding"/>
    <property type="evidence" value="ECO:0007669"/>
    <property type="project" value="UniProtKB-KW"/>
</dbReference>
<protein>
    <recommendedName>
        <fullName evidence="3">tRNA threonylcarbamoyladenosine biosynthesis protein TsaE</fullName>
    </recommendedName>
    <alternativeName>
        <fullName evidence="10">t(6)A37 threonylcarbamoyladenosine biosynthesis protein TsaE</fullName>
    </alternativeName>
</protein>
<evidence type="ECO:0000256" key="1">
    <source>
        <dbReference type="ARBA" id="ARBA00004496"/>
    </source>
</evidence>
<organism evidence="11 12">
    <name type="scientific">Cereibacter azotoformans</name>
    <dbReference type="NCBI Taxonomy" id="43057"/>
    <lineage>
        <taxon>Bacteria</taxon>
        <taxon>Pseudomonadati</taxon>
        <taxon>Pseudomonadota</taxon>
        <taxon>Alphaproteobacteria</taxon>
        <taxon>Rhodobacterales</taxon>
        <taxon>Paracoccaceae</taxon>
        <taxon>Cereibacter</taxon>
    </lineage>
</organism>
<dbReference type="Proteomes" id="UP000244060">
    <property type="component" value="Unassembled WGS sequence"/>
</dbReference>
<dbReference type="GO" id="GO:0005524">
    <property type="term" value="F:ATP binding"/>
    <property type="evidence" value="ECO:0007669"/>
    <property type="project" value="UniProtKB-KW"/>
</dbReference>
<evidence type="ECO:0000313" key="12">
    <source>
        <dbReference type="Proteomes" id="UP000244060"/>
    </source>
</evidence>
<dbReference type="EMBL" id="QAOT01000012">
    <property type="protein sequence ID" value="PTR16755.1"/>
    <property type="molecule type" value="Genomic_DNA"/>
</dbReference>
<keyword evidence="6" id="KW-0479">Metal-binding</keyword>
<evidence type="ECO:0000256" key="9">
    <source>
        <dbReference type="ARBA" id="ARBA00022842"/>
    </source>
</evidence>
<proteinExistence type="inferred from homology"/>
<dbReference type="AlphaFoldDB" id="A0A2T5K2W3"/>
<evidence type="ECO:0000256" key="4">
    <source>
        <dbReference type="ARBA" id="ARBA00022490"/>
    </source>
</evidence>
<evidence type="ECO:0000256" key="7">
    <source>
        <dbReference type="ARBA" id="ARBA00022741"/>
    </source>
</evidence>
<evidence type="ECO:0000256" key="10">
    <source>
        <dbReference type="ARBA" id="ARBA00032441"/>
    </source>
</evidence>
<dbReference type="RefSeq" id="WP_181318510.1">
    <property type="nucleotide sequence ID" value="NZ_CP090021.1"/>
</dbReference>
<dbReference type="Pfam" id="PF02367">
    <property type="entry name" value="TsaE"/>
    <property type="match status" value="1"/>
</dbReference>
<gene>
    <name evidence="11" type="ORF">C8J28_11252</name>
</gene>
<evidence type="ECO:0000313" key="11">
    <source>
        <dbReference type="EMBL" id="PTR16755.1"/>
    </source>
</evidence>
<dbReference type="InterPro" id="IPR003442">
    <property type="entry name" value="T6A_TsaE"/>
</dbReference>
<keyword evidence="7" id="KW-0547">Nucleotide-binding</keyword>
<dbReference type="InterPro" id="IPR027417">
    <property type="entry name" value="P-loop_NTPase"/>
</dbReference>
<keyword evidence="9" id="KW-0460">Magnesium</keyword>
<keyword evidence="8" id="KW-0067">ATP-binding</keyword>
<keyword evidence="5" id="KW-0819">tRNA processing</keyword>
<accession>A0A2T5K2W3</accession>
<comment type="subcellular location">
    <subcellularLocation>
        <location evidence="1">Cytoplasm</location>
    </subcellularLocation>
</comment>
<name>A0A2T5K2W3_9RHOB</name>
<reference evidence="11 12" key="1">
    <citation type="submission" date="2018-04" db="EMBL/GenBank/DDBJ databases">
        <title>Genomic Encyclopedia of Type Strains, Phase III (KMG-III): the genomes of soil and plant-associated and newly described type strains.</title>
        <authorList>
            <person name="Whitman W."/>
        </authorList>
    </citation>
    <scope>NUCLEOTIDE SEQUENCE [LARGE SCALE GENOMIC DNA]</scope>
    <source>
        <strain evidence="11 12">KA25</strain>
    </source>
</reference>
<dbReference type="Gene3D" id="3.40.50.300">
    <property type="entry name" value="P-loop containing nucleotide triphosphate hydrolases"/>
    <property type="match status" value="1"/>
</dbReference>
<keyword evidence="4" id="KW-0963">Cytoplasm</keyword>
<evidence type="ECO:0000256" key="6">
    <source>
        <dbReference type="ARBA" id="ARBA00022723"/>
    </source>
</evidence>
<keyword evidence="12" id="KW-1185">Reference proteome</keyword>
<dbReference type="PANTHER" id="PTHR33540:SF2">
    <property type="entry name" value="TRNA THREONYLCARBAMOYLADENOSINE BIOSYNTHESIS PROTEIN TSAE"/>
    <property type="match status" value="1"/>
</dbReference>
<comment type="caution">
    <text evidence="11">The sequence shown here is derived from an EMBL/GenBank/DDBJ whole genome shotgun (WGS) entry which is preliminary data.</text>
</comment>
<dbReference type="SUPFAM" id="SSF52540">
    <property type="entry name" value="P-loop containing nucleoside triphosphate hydrolases"/>
    <property type="match status" value="1"/>
</dbReference>
<evidence type="ECO:0000256" key="2">
    <source>
        <dbReference type="ARBA" id="ARBA00007599"/>
    </source>
</evidence>
<evidence type="ECO:0000256" key="5">
    <source>
        <dbReference type="ARBA" id="ARBA00022694"/>
    </source>
</evidence>
<dbReference type="GO" id="GO:0002949">
    <property type="term" value="P:tRNA threonylcarbamoyladenosine modification"/>
    <property type="evidence" value="ECO:0007669"/>
    <property type="project" value="InterPro"/>
</dbReference>
<dbReference type="PANTHER" id="PTHR33540">
    <property type="entry name" value="TRNA THREONYLCARBAMOYLADENOSINE BIOSYNTHESIS PROTEIN TSAE"/>
    <property type="match status" value="1"/>
</dbReference>
<sequence>MVAPMSAPASLTLSLPSEDATAELGARLARRLQPGDVLLLEGPIGAGKTHLSRALIRSALGREEEVPSPTFTLVQTYEAADHEIWHADLYRLTHPDEVLELGLEAAFATAVCLVEWPDRLGGLAPPDALRLRLEAEGEGRRAVFSGGRPGLLAQLEHDWHG</sequence>
<dbReference type="NCBIfam" id="TIGR00150">
    <property type="entry name" value="T6A_YjeE"/>
    <property type="match status" value="1"/>
</dbReference>
<evidence type="ECO:0000256" key="8">
    <source>
        <dbReference type="ARBA" id="ARBA00022840"/>
    </source>
</evidence>
<comment type="similarity">
    <text evidence="2">Belongs to the TsaE family.</text>
</comment>
<evidence type="ECO:0000256" key="3">
    <source>
        <dbReference type="ARBA" id="ARBA00019010"/>
    </source>
</evidence>
<dbReference type="GO" id="GO:0005737">
    <property type="term" value="C:cytoplasm"/>
    <property type="evidence" value="ECO:0007669"/>
    <property type="project" value="UniProtKB-SubCell"/>
</dbReference>